<dbReference type="RefSeq" id="WP_189035644.1">
    <property type="nucleotide sequence ID" value="NZ_BMMP01000002.1"/>
</dbReference>
<protein>
    <submittedName>
        <fullName evidence="1">Uncharacterized protein</fullName>
    </submittedName>
</protein>
<dbReference type="Proteomes" id="UP000631535">
    <property type="component" value="Unassembled WGS sequence"/>
</dbReference>
<evidence type="ECO:0000313" key="2">
    <source>
        <dbReference type="Proteomes" id="UP000631535"/>
    </source>
</evidence>
<reference evidence="2" key="1">
    <citation type="journal article" date="2019" name="Int. J. Syst. Evol. Microbiol.">
        <title>The Global Catalogue of Microorganisms (GCM) 10K type strain sequencing project: providing services to taxonomists for standard genome sequencing and annotation.</title>
        <authorList>
            <consortium name="The Broad Institute Genomics Platform"/>
            <consortium name="The Broad Institute Genome Sequencing Center for Infectious Disease"/>
            <person name="Wu L."/>
            <person name="Ma J."/>
        </authorList>
    </citation>
    <scope>NUCLEOTIDE SEQUENCE [LARGE SCALE GENOMIC DNA]</scope>
    <source>
        <strain evidence="2">CGMCC 4.7178</strain>
    </source>
</reference>
<evidence type="ECO:0000313" key="1">
    <source>
        <dbReference type="EMBL" id="GGO43910.1"/>
    </source>
</evidence>
<sequence>MARSSDIDFSFEEKLEVSAVVHRLMSHGASFLRDGRVTYVIDKEEMFDWQSVPALELERVLAIADTESADFSFGLAVFLDDRFTGGDLLFHPGHKTASFMVTINRKLLFGSQRFCDFGWYLNRLIPVFEEFNLTSFTASDYS</sequence>
<comment type="caution">
    <text evidence="1">The sequence shown here is derived from an EMBL/GenBank/DDBJ whole genome shotgun (WGS) entry which is preliminary data.</text>
</comment>
<accession>A0ABQ2LVL3</accession>
<dbReference type="EMBL" id="BMMP01000002">
    <property type="protein sequence ID" value="GGO43910.1"/>
    <property type="molecule type" value="Genomic_DNA"/>
</dbReference>
<proteinExistence type="predicted"/>
<keyword evidence="2" id="KW-1185">Reference proteome</keyword>
<name>A0ABQ2LVL3_9ACTN</name>
<gene>
    <name evidence="1" type="ORF">GCM10012287_08210</name>
</gene>
<organism evidence="1 2">
    <name type="scientific">Streptomyces daqingensis</name>
    <dbReference type="NCBI Taxonomy" id="1472640"/>
    <lineage>
        <taxon>Bacteria</taxon>
        <taxon>Bacillati</taxon>
        <taxon>Actinomycetota</taxon>
        <taxon>Actinomycetes</taxon>
        <taxon>Kitasatosporales</taxon>
        <taxon>Streptomycetaceae</taxon>
        <taxon>Streptomyces</taxon>
    </lineage>
</organism>